<keyword evidence="4" id="KW-1185">Reference proteome</keyword>
<reference evidence="3 4" key="1">
    <citation type="submission" date="2023-11" db="EMBL/GenBank/DDBJ databases">
        <title>Halocaridina rubra genome assembly.</title>
        <authorList>
            <person name="Smith C."/>
        </authorList>
    </citation>
    <scope>NUCLEOTIDE SEQUENCE [LARGE SCALE GENOMIC DNA]</scope>
    <source>
        <strain evidence="3">EP-1</strain>
        <tissue evidence="3">Whole</tissue>
    </source>
</reference>
<accession>A0AAN8XSR9</accession>
<keyword evidence="2" id="KW-0496">Mitochondrion</keyword>
<dbReference type="AlphaFoldDB" id="A0AAN8XSR9"/>
<evidence type="ECO:0000256" key="1">
    <source>
        <dbReference type="ARBA" id="ARBA00022741"/>
    </source>
</evidence>
<dbReference type="GO" id="GO:0005739">
    <property type="term" value="C:mitochondrion"/>
    <property type="evidence" value="ECO:0007669"/>
    <property type="project" value="UniProtKB-SubCell"/>
</dbReference>
<name>A0AAN8XSR9_HALRR</name>
<dbReference type="PANTHER" id="PTHR15004:SF0">
    <property type="entry name" value="GLUTAMYL-TRNA(GLN) AMIDOTRANSFERASE SUBUNIT C, MITOCHONDRIAL"/>
    <property type="match status" value="1"/>
</dbReference>
<keyword evidence="1 2" id="KW-0547">Nucleotide-binding</keyword>
<dbReference type="GO" id="GO:0005524">
    <property type="term" value="F:ATP binding"/>
    <property type="evidence" value="ECO:0007669"/>
    <property type="project" value="UniProtKB-KW"/>
</dbReference>
<dbReference type="InterPro" id="IPR036113">
    <property type="entry name" value="Asp/Glu-ADT_sf_sub_c"/>
</dbReference>
<dbReference type="SUPFAM" id="SSF141000">
    <property type="entry name" value="Glu-tRNAGln amidotransferase C subunit"/>
    <property type="match status" value="1"/>
</dbReference>
<dbReference type="EC" id="6.3.5.-" evidence="2"/>
<evidence type="ECO:0000313" key="3">
    <source>
        <dbReference type="EMBL" id="KAK7085048.1"/>
    </source>
</evidence>
<comment type="function">
    <text evidence="2">Allows the formation of correctly charged Gln-tRNA(Gln) through the transamidation of misacylated Glu-tRNA(Gln) in the mitochondria. The reaction takes place in the presence of glutamine and ATP through an activated gamma-phospho-Glu-tRNA(Gln).</text>
</comment>
<dbReference type="GO" id="GO:0070681">
    <property type="term" value="P:glutaminyl-tRNAGln biosynthesis via transamidation"/>
    <property type="evidence" value="ECO:0007669"/>
    <property type="project" value="UniProtKB-UniRule"/>
</dbReference>
<dbReference type="PANTHER" id="PTHR15004">
    <property type="entry name" value="GLUTAMYL-TRNA(GLN) AMIDOTRANSFERASE SUBUNIT C, MITOCHONDRIAL"/>
    <property type="match status" value="1"/>
</dbReference>
<dbReference type="GO" id="GO:0030956">
    <property type="term" value="C:glutamyl-tRNA(Gln) amidotransferase complex"/>
    <property type="evidence" value="ECO:0007669"/>
    <property type="project" value="UniProtKB-UniRule"/>
</dbReference>
<dbReference type="InterPro" id="IPR003837">
    <property type="entry name" value="GatC"/>
</dbReference>
<dbReference type="Proteomes" id="UP001381693">
    <property type="component" value="Unassembled WGS sequence"/>
</dbReference>
<dbReference type="EMBL" id="JAXCGZ010001917">
    <property type="protein sequence ID" value="KAK7085048.1"/>
    <property type="molecule type" value="Genomic_DNA"/>
</dbReference>
<keyword evidence="2" id="KW-0067">ATP-binding</keyword>
<evidence type="ECO:0000256" key="2">
    <source>
        <dbReference type="HAMAP-Rule" id="MF_03149"/>
    </source>
</evidence>
<sequence>MLTLKQRWLSGLWKKYQSLPLRCLISTSISKGKQSKVPQYPVDPLITDEICESDTKIDIELVQHLEKLSLVDFANKEGLLRLQAAISLADQLRAVNTEGVEPMYSVLEDRSITLAEDEVLIGNISDDILGCAKETLEDYFVVPPGNIDYIPEDSYYEKLKDDKT</sequence>
<comment type="catalytic activity">
    <reaction evidence="2">
        <text>L-glutamyl-tRNA(Gln) + L-glutamine + ATP + H2O = L-glutaminyl-tRNA(Gln) + L-glutamate + ADP + phosphate + H(+)</text>
        <dbReference type="Rhea" id="RHEA:17521"/>
        <dbReference type="Rhea" id="RHEA-COMP:9681"/>
        <dbReference type="Rhea" id="RHEA-COMP:9684"/>
        <dbReference type="ChEBI" id="CHEBI:15377"/>
        <dbReference type="ChEBI" id="CHEBI:15378"/>
        <dbReference type="ChEBI" id="CHEBI:29985"/>
        <dbReference type="ChEBI" id="CHEBI:30616"/>
        <dbReference type="ChEBI" id="CHEBI:43474"/>
        <dbReference type="ChEBI" id="CHEBI:58359"/>
        <dbReference type="ChEBI" id="CHEBI:78520"/>
        <dbReference type="ChEBI" id="CHEBI:78521"/>
        <dbReference type="ChEBI" id="CHEBI:456216"/>
    </reaction>
</comment>
<organism evidence="3 4">
    <name type="scientific">Halocaridina rubra</name>
    <name type="common">Hawaiian red shrimp</name>
    <dbReference type="NCBI Taxonomy" id="373956"/>
    <lineage>
        <taxon>Eukaryota</taxon>
        <taxon>Metazoa</taxon>
        <taxon>Ecdysozoa</taxon>
        <taxon>Arthropoda</taxon>
        <taxon>Crustacea</taxon>
        <taxon>Multicrustacea</taxon>
        <taxon>Malacostraca</taxon>
        <taxon>Eumalacostraca</taxon>
        <taxon>Eucarida</taxon>
        <taxon>Decapoda</taxon>
        <taxon>Pleocyemata</taxon>
        <taxon>Caridea</taxon>
        <taxon>Atyoidea</taxon>
        <taxon>Atyidae</taxon>
        <taxon>Halocaridina</taxon>
    </lineage>
</organism>
<proteinExistence type="inferred from homology"/>
<comment type="caution">
    <text evidence="3">The sequence shown here is derived from an EMBL/GenBank/DDBJ whole genome shotgun (WGS) entry which is preliminary data.</text>
</comment>
<comment type="subcellular location">
    <subcellularLocation>
        <location evidence="2">Mitochondrion</location>
    </subcellularLocation>
</comment>
<dbReference type="GO" id="GO:0032543">
    <property type="term" value="P:mitochondrial translation"/>
    <property type="evidence" value="ECO:0007669"/>
    <property type="project" value="UniProtKB-UniRule"/>
</dbReference>
<keyword evidence="2" id="KW-0436">Ligase</keyword>
<dbReference type="GO" id="GO:0006450">
    <property type="term" value="P:regulation of translational fidelity"/>
    <property type="evidence" value="ECO:0007669"/>
    <property type="project" value="InterPro"/>
</dbReference>
<comment type="similarity">
    <text evidence="2">Belongs to the GatC family.</text>
</comment>
<comment type="subunit">
    <text evidence="2">Subunit of the heterotrimeric GatCAB amidotransferase (AdT) complex, composed of A, B and C subunits.</text>
</comment>
<dbReference type="GO" id="GO:0050567">
    <property type="term" value="F:glutaminyl-tRNA synthase (glutamine-hydrolyzing) activity"/>
    <property type="evidence" value="ECO:0007669"/>
    <property type="project" value="UniProtKB-UniRule"/>
</dbReference>
<keyword evidence="2" id="KW-0648">Protein biosynthesis</keyword>
<dbReference type="Pfam" id="PF02686">
    <property type="entry name" value="GatC"/>
    <property type="match status" value="1"/>
</dbReference>
<evidence type="ECO:0000313" key="4">
    <source>
        <dbReference type="Proteomes" id="UP001381693"/>
    </source>
</evidence>
<dbReference type="NCBIfam" id="TIGR00135">
    <property type="entry name" value="gatC"/>
    <property type="match status" value="1"/>
</dbReference>
<dbReference type="HAMAP" id="MF_00122">
    <property type="entry name" value="GatC"/>
    <property type="match status" value="1"/>
</dbReference>
<gene>
    <name evidence="3" type="ORF">SK128_009717</name>
</gene>
<protein>
    <recommendedName>
        <fullName evidence="2">Glutamyl-tRNA(Gln) amidotransferase subunit C, mitochondrial</fullName>
        <shortName evidence="2">Glu-AdT subunit C</shortName>
        <ecNumber evidence="2">6.3.5.-</ecNumber>
    </recommendedName>
</protein>